<reference evidence="2" key="2">
    <citation type="submission" date="2001-01" db="EMBL/GenBank/DDBJ databases">
        <authorList>
            <person name="El-Sayed N.M."/>
            <person name="Khalak H."/>
            <person name="Adams M.D."/>
        </authorList>
    </citation>
    <scope>NUCLEOTIDE SEQUENCE</scope>
    <source>
        <strain evidence="2">GUTat10.1</strain>
    </source>
</reference>
<organism evidence="2">
    <name type="scientific">Trypanosoma brucei</name>
    <dbReference type="NCBI Taxonomy" id="5691"/>
    <lineage>
        <taxon>Eukaryota</taxon>
        <taxon>Discoba</taxon>
        <taxon>Euglenozoa</taxon>
        <taxon>Kinetoplastea</taxon>
        <taxon>Metakinetoplastina</taxon>
        <taxon>Trypanosomatida</taxon>
        <taxon>Trypanosomatidae</taxon>
        <taxon>Trypanosoma</taxon>
    </lineage>
</organism>
<evidence type="ECO:0000313" key="2">
    <source>
        <dbReference type="EMBL" id="AAX80797.1"/>
    </source>
</evidence>
<reference evidence="2" key="1">
    <citation type="submission" date="2001-01" db="EMBL/GenBank/DDBJ databases">
        <authorList>
            <person name="Ghedin E."/>
            <person name="Blandin G."/>
            <person name="Bartholomeu D."/>
            <person name="Caler E."/>
            <person name="Haas B."/>
            <person name="Hannick L."/>
            <person name="Shallom J."/>
            <person name="Hou L."/>
            <person name="Djikeng A."/>
            <person name="Feldblyum T."/>
            <person name="Hostetler J."/>
            <person name="Johnson J."/>
            <person name="Jones K."/>
            <person name="Koo H.L."/>
            <person name="Larkin C."/>
            <person name="Pai G."/>
            <person name="Peterson J."/>
            <person name="Khalak H.G."/>
            <person name="Salzberg S."/>
            <person name="Simpson A.J."/>
            <person name="Tallon L."/>
            <person name="Van Aken S."/>
            <person name="Wanless D."/>
            <person name="White O."/>
            <person name="Wortman J."/>
            <person name="Fraser C.M."/>
            <person name="El-Sayed N.M.A."/>
        </authorList>
    </citation>
    <scope>NUCLEOTIDE SEQUENCE</scope>
    <source>
        <strain evidence="2">GUTat10.1</strain>
    </source>
</reference>
<keyword evidence="1" id="KW-0812">Transmembrane</keyword>
<feature type="transmembrane region" description="Helical" evidence="1">
    <location>
        <begin position="20"/>
        <end position="38"/>
    </location>
</feature>
<name>Q583C0_9TRYP</name>
<dbReference type="AlphaFoldDB" id="Q583C0"/>
<protein>
    <submittedName>
        <fullName evidence="2">Uncharacterized protein</fullName>
    </submittedName>
</protein>
<reference evidence="2" key="3">
    <citation type="submission" date="2005-04" db="EMBL/GenBank/DDBJ databases">
        <authorList>
            <person name="Haas B."/>
            <person name="Blandin G."/>
            <person name="El-Sayed N."/>
        </authorList>
    </citation>
    <scope>NUCLEOTIDE SEQUENCE</scope>
    <source>
        <strain evidence="2">GUTat10.1</strain>
    </source>
</reference>
<proteinExistence type="predicted"/>
<accession>Q583C0</accession>
<sequence>MQTKQKKIERYQKDRNIYIYIYSFLIFLTCLFMCVSVWKQTSSQCRGTLHEESENGKN</sequence>
<gene>
    <name evidence="2" type="ORF">Tb04.4J6.60</name>
</gene>
<keyword evidence="1" id="KW-1133">Transmembrane helix</keyword>
<dbReference type="EMBL" id="AC087606">
    <property type="protein sequence ID" value="AAX80797.1"/>
    <property type="molecule type" value="Genomic_DNA"/>
</dbReference>
<keyword evidence="1" id="KW-0472">Membrane</keyword>
<evidence type="ECO:0000256" key="1">
    <source>
        <dbReference type="SAM" id="Phobius"/>
    </source>
</evidence>